<evidence type="ECO:0000256" key="1">
    <source>
        <dbReference type="SAM" id="SignalP"/>
    </source>
</evidence>
<dbReference type="InterPro" id="IPR045287">
    <property type="entry name" value="PAB"/>
</dbReference>
<dbReference type="OrthoDB" id="537706at2759"/>
<proteinExistence type="predicted"/>
<dbReference type="AlphaFoldDB" id="A0A4D9CY18"/>
<dbReference type="Proteomes" id="UP000355283">
    <property type="component" value="Unassembled WGS sequence"/>
</dbReference>
<gene>
    <name evidence="2" type="ORF">NSK_005003</name>
</gene>
<accession>A0A4D9CY18</accession>
<name>A0A4D9CY18_9STRA</name>
<comment type="caution">
    <text evidence="2">The sequence shown here is derived from an EMBL/GenBank/DDBJ whole genome shotgun (WGS) entry which is preliminary data.</text>
</comment>
<sequence length="367" mass="40901">MPRVLLAFLALLGSSTSYAFVPPPHPRSLTGHLRYSSRQNLVARRLLQDPVTTAADFLQNEAGIPPPSDLSALIQLLLYRGEESVFPSENTELHPLVIPLTKSGDEYTCLLRWPTPQEGAPVPVVKARPGLSGLKLVALSTLDLAHRLAAEEDHGQGREAEWAASLVNAYLPAEKQYVRGAVEKVGYGLERYLFLKVGSFPDVYKFLTEFHMRKGDQASALVTAEKAYNTFNGWGQPYMEYCKLLQGMKGRELEMRDAAFAALRTPLWTVADDDGDLEMVLNAAKSSREKAADKFWKLYEDERLQEVKQGKLPEQVALDRAAYLMDAALVGGNGIRSWSDVRPPLAELYREAGMRELADFVERYVEG</sequence>
<organism evidence="2 3">
    <name type="scientific">Nannochloropsis salina CCMP1776</name>
    <dbReference type="NCBI Taxonomy" id="1027361"/>
    <lineage>
        <taxon>Eukaryota</taxon>
        <taxon>Sar</taxon>
        <taxon>Stramenopiles</taxon>
        <taxon>Ochrophyta</taxon>
        <taxon>Eustigmatophyceae</taxon>
        <taxon>Eustigmatales</taxon>
        <taxon>Monodopsidaceae</taxon>
        <taxon>Microchloropsis</taxon>
        <taxon>Microchloropsis salina</taxon>
    </lineage>
</organism>
<dbReference type="EMBL" id="SDOX01000021">
    <property type="protein sequence ID" value="TFJ83906.1"/>
    <property type="molecule type" value="Genomic_DNA"/>
</dbReference>
<reference evidence="2 3" key="1">
    <citation type="submission" date="2019-01" db="EMBL/GenBank/DDBJ databases">
        <title>Nuclear Genome Assembly of the Microalgal Biofuel strain Nannochloropsis salina CCMP1776.</title>
        <authorList>
            <person name="Hovde B."/>
        </authorList>
    </citation>
    <scope>NUCLEOTIDE SEQUENCE [LARGE SCALE GENOMIC DNA]</scope>
    <source>
        <strain evidence="2 3">CCMP1776</strain>
    </source>
</reference>
<protein>
    <recommendedName>
        <fullName evidence="4">Suppressor of forked domain-containing protein</fullName>
    </recommendedName>
</protein>
<feature type="chain" id="PRO_5020035892" description="Suppressor of forked domain-containing protein" evidence="1">
    <location>
        <begin position="20"/>
        <end position="367"/>
    </location>
</feature>
<evidence type="ECO:0008006" key="4">
    <source>
        <dbReference type="Google" id="ProtNLM"/>
    </source>
</evidence>
<feature type="signal peptide" evidence="1">
    <location>
        <begin position="1"/>
        <end position="19"/>
    </location>
</feature>
<keyword evidence="1" id="KW-0732">Signal</keyword>
<dbReference type="PANTHER" id="PTHR35115:SF1">
    <property type="entry name" value="PROTEIN IN CHLOROPLAST ATPASE BIOGENESIS, CHLOROPLASTIC"/>
    <property type="match status" value="1"/>
</dbReference>
<dbReference type="PANTHER" id="PTHR35115">
    <property type="entry name" value="CYCLIN DELTA-3"/>
    <property type="match status" value="1"/>
</dbReference>
<evidence type="ECO:0000313" key="2">
    <source>
        <dbReference type="EMBL" id="TFJ83906.1"/>
    </source>
</evidence>
<evidence type="ECO:0000313" key="3">
    <source>
        <dbReference type="Proteomes" id="UP000355283"/>
    </source>
</evidence>
<keyword evidence="3" id="KW-1185">Reference proteome</keyword>